<evidence type="ECO:0000313" key="6">
    <source>
        <dbReference type="Proteomes" id="UP001296776"/>
    </source>
</evidence>
<dbReference type="PROSITE" id="PS51352">
    <property type="entry name" value="THIOREDOXIN_2"/>
    <property type="match status" value="1"/>
</dbReference>
<keyword evidence="6" id="KW-1185">Reference proteome</keyword>
<reference evidence="5" key="1">
    <citation type="submission" date="2017-08" db="EMBL/GenBank/DDBJ databases">
        <authorList>
            <person name="Imhoff J.F."/>
            <person name="Rahn T."/>
            <person name="Kuenzel S."/>
            <person name="Neulinger S.C."/>
        </authorList>
    </citation>
    <scope>NUCLEOTIDE SEQUENCE</scope>
    <source>
        <strain evidence="5">DSM 11080</strain>
    </source>
</reference>
<dbReference type="PANTHER" id="PTHR42852:SF13">
    <property type="entry name" value="PROTEIN DIPZ"/>
    <property type="match status" value="1"/>
</dbReference>
<feature type="signal peptide" evidence="3">
    <location>
        <begin position="1"/>
        <end position="22"/>
    </location>
</feature>
<protein>
    <recommendedName>
        <fullName evidence="4">Thioredoxin domain-containing protein</fullName>
    </recommendedName>
</protein>
<sequence>MRRWLGGCLLLCLSVMALPASSSDPSNLVGAPAPEIELPDVNGKPFRLADHSGDEQAILLVFWGIWCPYCREIMVRLSDEYAQLKQHGLDVIAISMRESSRKVALFIDKLDPPFPVLIDEWASLKDRYRIHDVPLAVILDREQVVQAAVITTSAEKIEVMIEQALGAELFERDPVRDEAGGIPSSASAGIRRRQP</sequence>
<dbReference type="Gene3D" id="3.40.30.10">
    <property type="entry name" value="Glutaredoxin"/>
    <property type="match status" value="1"/>
</dbReference>
<dbReference type="InterPro" id="IPR017937">
    <property type="entry name" value="Thioredoxin_CS"/>
</dbReference>
<dbReference type="PANTHER" id="PTHR42852">
    <property type="entry name" value="THIOL:DISULFIDE INTERCHANGE PROTEIN DSBE"/>
    <property type="match status" value="1"/>
</dbReference>
<organism evidence="5 6">
    <name type="scientific">Halochromatium glycolicum</name>
    <dbReference type="NCBI Taxonomy" id="85075"/>
    <lineage>
        <taxon>Bacteria</taxon>
        <taxon>Pseudomonadati</taxon>
        <taxon>Pseudomonadota</taxon>
        <taxon>Gammaproteobacteria</taxon>
        <taxon>Chromatiales</taxon>
        <taxon>Chromatiaceae</taxon>
        <taxon>Halochromatium</taxon>
    </lineage>
</organism>
<dbReference type="InterPro" id="IPR050553">
    <property type="entry name" value="Thioredoxin_ResA/DsbE_sf"/>
</dbReference>
<evidence type="ECO:0000259" key="4">
    <source>
        <dbReference type="PROSITE" id="PS51352"/>
    </source>
</evidence>
<dbReference type="Pfam" id="PF00578">
    <property type="entry name" value="AhpC-TSA"/>
    <property type="match status" value="1"/>
</dbReference>
<dbReference type="SUPFAM" id="SSF52833">
    <property type="entry name" value="Thioredoxin-like"/>
    <property type="match status" value="1"/>
</dbReference>
<evidence type="ECO:0000313" key="5">
    <source>
        <dbReference type="EMBL" id="MBK1704041.1"/>
    </source>
</evidence>
<dbReference type="AlphaFoldDB" id="A0AAJ0U2J2"/>
<dbReference type="EMBL" id="NRSJ01000006">
    <property type="protein sequence ID" value="MBK1704041.1"/>
    <property type="molecule type" value="Genomic_DNA"/>
</dbReference>
<evidence type="ECO:0000256" key="1">
    <source>
        <dbReference type="ARBA" id="ARBA00023284"/>
    </source>
</evidence>
<gene>
    <name evidence="5" type="ORF">CKO40_05640</name>
</gene>
<dbReference type="GO" id="GO:0016209">
    <property type="term" value="F:antioxidant activity"/>
    <property type="evidence" value="ECO:0007669"/>
    <property type="project" value="InterPro"/>
</dbReference>
<comment type="caution">
    <text evidence="5">The sequence shown here is derived from an EMBL/GenBank/DDBJ whole genome shotgun (WGS) entry which is preliminary data.</text>
</comment>
<dbReference type="Proteomes" id="UP001296776">
    <property type="component" value="Unassembled WGS sequence"/>
</dbReference>
<keyword evidence="1" id="KW-0676">Redox-active center</keyword>
<feature type="domain" description="Thioredoxin" evidence="4">
    <location>
        <begin position="27"/>
        <end position="166"/>
    </location>
</feature>
<accession>A0AAJ0U2J2</accession>
<reference evidence="5" key="2">
    <citation type="journal article" date="2020" name="Microorganisms">
        <title>Osmotic Adaptation and Compatible Solute Biosynthesis of Phototrophic Bacteria as Revealed from Genome Analyses.</title>
        <authorList>
            <person name="Imhoff J.F."/>
            <person name="Rahn T."/>
            <person name="Kunzel S."/>
            <person name="Keller A."/>
            <person name="Neulinger S.C."/>
        </authorList>
    </citation>
    <scope>NUCLEOTIDE SEQUENCE</scope>
    <source>
        <strain evidence="5">DSM 11080</strain>
    </source>
</reference>
<feature type="chain" id="PRO_5042576913" description="Thioredoxin domain-containing protein" evidence="3">
    <location>
        <begin position="23"/>
        <end position="195"/>
    </location>
</feature>
<evidence type="ECO:0000256" key="2">
    <source>
        <dbReference type="SAM" id="MobiDB-lite"/>
    </source>
</evidence>
<name>A0AAJ0U2J2_9GAMM</name>
<dbReference type="InterPro" id="IPR000866">
    <property type="entry name" value="AhpC/TSA"/>
</dbReference>
<dbReference type="CDD" id="cd02966">
    <property type="entry name" value="TlpA_like_family"/>
    <property type="match status" value="1"/>
</dbReference>
<evidence type="ECO:0000256" key="3">
    <source>
        <dbReference type="SAM" id="SignalP"/>
    </source>
</evidence>
<proteinExistence type="predicted"/>
<keyword evidence="3" id="KW-0732">Signal</keyword>
<feature type="region of interest" description="Disordered" evidence="2">
    <location>
        <begin position="176"/>
        <end position="195"/>
    </location>
</feature>
<dbReference type="RefSeq" id="WP_200345209.1">
    <property type="nucleotide sequence ID" value="NZ_NRSJ01000006.1"/>
</dbReference>
<dbReference type="InterPro" id="IPR036249">
    <property type="entry name" value="Thioredoxin-like_sf"/>
</dbReference>
<dbReference type="PROSITE" id="PS00194">
    <property type="entry name" value="THIOREDOXIN_1"/>
    <property type="match status" value="1"/>
</dbReference>
<dbReference type="InterPro" id="IPR013766">
    <property type="entry name" value="Thioredoxin_domain"/>
</dbReference>
<dbReference type="GO" id="GO:0015036">
    <property type="term" value="F:disulfide oxidoreductase activity"/>
    <property type="evidence" value="ECO:0007669"/>
    <property type="project" value="UniProtKB-ARBA"/>
</dbReference>